<feature type="domain" description="EH" evidence="3">
    <location>
        <begin position="201"/>
        <end position="258"/>
    </location>
</feature>
<dbReference type="CDD" id="cd00052">
    <property type="entry name" value="EH"/>
    <property type="match status" value="2"/>
</dbReference>
<evidence type="ECO:0000313" key="5">
    <source>
        <dbReference type="EMBL" id="CAH1427499.1"/>
    </source>
</evidence>
<organism evidence="5 6">
    <name type="scientific">Lactuca virosa</name>
    <dbReference type="NCBI Taxonomy" id="75947"/>
    <lineage>
        <taxon>Eukaryota</taxon>
        <taxon>Viridiplantae</taxon>
        <taxon>Streptophyta</taxon>
        <taxon>Embryophyta</taxon>
        <taxon>Tracheophyta</taxon>
        <taxon>Spermatophyta</taxon>
        <taxon>Magnoliopsida</taxon>
        <taxon>eudicotyledons</taxon>
        <taxon>Gunneridae</taxon>
        <taxon>Pentapetalae</taxon>
        <taxon>asterids</taxon>
        <taxon>campanulids</taxon>
        <taxon>Asterales</taxon>
        <taxon>Asteraceae</taxon>
        <taxon>Cichorioideae</taxon>
        <taxon>Cichorieae</taxon>
        <taxon>Lactucinae</taxon>
        <taxon>Lactuca</taxon>
    </lineage>
</organism>
<evidence type="ECO:0000256" key="1">
    <source>
        <dbReference type="ARBA" id="ARBA00022837"/>
    </source>
</evidence>
<feature type="domain" description="EF-hand" evidence="4">
    <location>
        <begin position="200"/>
        <end position="235"/>
    </location>
</feature>
<dbReference type="PROSITE" id="PS50222">
    <property type="entry name" value="EF_HAND_2"/>
    <property type="match status" value="2"/>
</dbReference>
<dbReference type="GO" id="GO:0005634">
    <property type="term" value="C:nucleus"/>
    <property type="evidence" value="ECO:0007669"/>
    <property type="project" value="TreeGrafter"/>
</dbReference>
<dbReference type="Pfam" id="PF12763">
    <property type="entry name" value="EH"/>
    <property type="match status" value="2"/>
</dbReference>
<dbReference type="AlphaFoldDB" id="A0AAU9MMY2"/>
<dbReference type="SMART" id="SM00054">
    <property type="entry name" value="EFh"/>
    <property type="match status" value="3"/>
</dbReference>
<accession>A0AAU9MMY2</accession>
<gene>
    <name evidence="5" type="ORF">LVIROSA_LOCUS14502</name>
</gene>
<dbReference type="PANTHER" id="PTHR11216:SF161">
    <property type="entry name" value="CALCIUM-BINDING EF HAND FAMILY PROTEIN"/>
    <property type="match status" value="1"/>
</dbReference>
<keyword evidence="6" id="KW-1185">Reference proteome</keyword>
<dbReference type="PANTHER" id="PTHR11216">
    <property type="entry name" value="EH DOMAIN"/>
    <property type="match status" value="1"/>
</dbReference>
<dbReference type="Gene3D" id="1.10.238.10">
    <property type="entry name" value="EF-hand"/>
    <property type="match status" value="2"/>
</dbReference>
<dbReference type="InterPro" id="IPR011992">
    <property type="entry name" value="EF-hand-dom_pair"/>
</dbReference>
<evidence type="ECO:0000259" key="3">
    <source>
        <dbReference type="PROSITE" id="PS50031"/>
    </source>
</evidence>
<proteinExistence type="predicted"/>
<dbReference type="PROSITE" id="PS50031">
    <property type="entry name" value="EH"/>
    <property type="match status" value="2"/>
</dbReference>
<comment type="caution">
    <text evidence="5">The sequence shown here is derived from an EMBL/GenBank/DDBJ whole genome shotgun (WGS) entry which is preliminary data.</text>
</comment>
<evidence type="ECO:0000313" key="6">
    <source>
        <dbReference type="Proteomes" id="UP001157418"/>
    </source>
</evidence>
<dbReference type="GO" id="GO:0005886">
    <property type="term" value="C:plasma membrane"/>
    <property type="evidence" value="ECO:0007669"/>
    <property type="project" value="TreeGrafter"/>
</dbReference>
<sequence length="258" mass="28938">MTEVVRILESVLEYQSVNSLKTFTMETRSQYLLPDARPSSSVVNSIKATNPELAGKVENTDLFEMYFKIADLDRDERINDVEAVPFFQTSGLPKAILSQIWAYVDVNRSGYLNRPEFDNYLKLVTIAQSKQELTPDIVKAALYGPDSTKIAAPQIDLEALAVPQLNLKTRSKNPLLDTVPSNSTENDINPSHTEMGRQVTNADVFESYFKRADLDQDGRVSGAEALPFFQASGLPKSVLAHIWRCVDTNRNGYLSQIW</sequence>
<feature type="domain" description="EF-hand" evidence="4">
    <location>
        <begin position="92"/>
        <end position="127"/>
    </location>
</feature>
<dbReference type="GO" id="GO:0006897">
    <property type="term" value="P:endocytosis"/>
    <property type="evidence" value="ECO:0007669"/>
    <property type="project" value="TreeGrafter"/>
</dbReference>
<keyword evidence="1" id="KW-0106">Calcium</keyword>
<evidence type="ECO:0000256" key="2">
    <source>
        <dbReference type="SAM" id="MobiDB-lite"/>
    </source>
</evidence>
<feature type="region of interest" description="Disordered" evidence="2">
    <location>
        <begin position="173"/>
        <end position="194"/>
    </location>
</feature>
<dbReference type="InterPro" id="IPR000261">
    <property type="entry name" value="EH_dom"/>
</dbReference>
<dbReference type="GO" id="GO:0016197">
    <property type="term" value="P:endosomal transport"/>
    <property type="evidence" value="ECO:0007669"/>
    <property type="project" value="TreeGrafter"/>
</dbReference>
<evidence type="ECO:0000259" key="4">
    <source>
        <dbReference type="PROSITE" id="PS50222"/>
    </source>
</evidence>
<feature type="domain" description="EH" evidence="3">
    <location>
        <begin position="59"/>
        <end position="149"/>
    </location>
</feature>
<dbReference type="Proteomes" id="UP001157418">
    <property type="component" value="Unassembled WGS sequence"/>
</dbReference>
<dbReference type="SUPFAM" id="SSF47473">
    <property type="entry name" value="EF-hand"/>
    <property type="match status" value="1"/>
</dbReference>
<dbReference type="InterPro" id="IPR002048">
    <property type="entry name" value="EF_hand_dom"/>
</dbReference>
<dbReference type="EMBL" id="CAKMRJ010002223">
    <property type="protein sequence ID" value="CAH1427499.1"/>
    <property type="molecule type" value="Genomic_DNA"/>
</dbReference>
<dbReference type="InterPro" id="IPR018247">
    <property type="entry name" value="EF_Hand_1_Ca_BS"/>
</dbReference>
<dbReference type="GO" id="GO:0005737">
    <property type="term" value="C:cytoplasm"/>
    <property type="evidence" value="ECO:0007669"/>
    <property type="project" value="TreeGrafter"/>
</dbReference>
<dbReference type="PROSITE" id="PS00018">
    <property type="entry name" value="EF_HAND_1"/>
    <property type="match status" value="1"/>
</dbReference>
<feature type="compositionally biased region" description="Polar residues" evidence="2">
    <location>
        <begin position="179"/>
        <end position="192"/>
    </location>
</feature>
<dbReference type="GO" id="GO:0005509">
    <property type="term" value="F:calcium ion binding"/>
    <property type="evidence" value="ECO:0007669"/>
    <property type="project" value="InterPro"/>
</dbReference>
<reference evidence="5 6" key="1">
    <citation type="submission" date="2022-01" db="EMBL/GenBank/DDBJ databases">
        <authorList>
            <person name="Xiong W."/>
            <person name="Schranz E."/>
        </authorList>
    </citation>
    <scope>NUCLEOTIDE SEQUENCE [LARGE SCALE GENOMIC DNA]</scope>
</reference>
<name>A0AAU9MMY2_9ASTR</name>
<protein>
    <submittedName>
        <fullName evidence="5">Uncharacterized protein</fullName>
    </submittedName>
</protein>
<dbReference type="SMART" id="SM00027">
    <property type="entry name" value="EH"/>
    <property type="match status" value="2"/>
</dbReference>